<gene>
    <name evidence="9" type="ORF">FD03_GL001581</name>
</gene>
<feature type="domain" description="Glycoside hydrolase family 65 central catalytic" evidence="6">
    <location>
        <begin position="293"/>
        <end position="648"/>
    </location>
</feature>
<feature type="domain" description="Glycoside hydrolase family 65 C-terminal" evidence="7">
    <location>
        <begin position="658"/>
        <end position="719"/>
    </location>
</feature>
<dbReference type="OrthoDB" id="9758855at2"/>
<dbReference type="PANTHER" id="PTHR11051:SF8">
    <property type="entry name" value="PROTEIN-GLUCOSYLGALACTOSYLHYDROXYLYSINE GLUCOSIDASE"/>
    <property type="match status" value="1"/>
</dbReference>
<dbReference type="eggNOG" id="COG1554">
    <property type="taxonomic scope" value="Bacteria"/>
</dbReference>
<dbReference type="SUPFAM" id="SSF74650">
    <property type="entry name" value="Galactose mutarotase-like"/>
    <property type="match status" value="1"/>
</dbReference>
<evidence type="ECO:0000259" key="6">
    <source>
        <dbReference type="Pfam" id="PF03632"/>
    </source>
</evidence>
<feature type="active site" description="Proton donor" evidence="4">
    <location>
        <position position="453"/>
    </location>
</feature>
<dbReference type="InterPro" id="IPR017045">
    <property type="entry name" value="Malt_Pase/Glycosyl_Hdrlase"/>
</dbReference>
<accession>A0A0R1K6X7</accession>
<dbReference type="Gene3D" id="2.70.98.40">
    <property type="entry name" value="Glycoside hydrolase, family 65, N-terminal domain"/>
    <property type="match status" value="1"/>
</dbReference>
<comment type="similarity">
    <text evidence="1">Belongs to the glycosyl hydrolase 65 family.</text>
</comment>
<evidence type="ECO:0000313" key="10">
    <source>
        <dbReference type="Proteomes" id="UP000051248"/>
    </source>
</evidence>
<dbReference type="Gene3D" id="1.50.10.10">
    <property type="match status" value="1"/>
</dbReference>
<dbReference type="Proteomes" id="UP000051248">
    <property type="component" value="Unassembled WGS sequence"/>
</dbReference>
<dbReference type="SUPFAM" id="SSF48208">
    <property type="entry name" value="Six-hairpin glycosidases"/>
    <property type="match status" value="1"/>
</dbReference>
<evidence type="ECO:0000256" key="4">
    <source>
        <dbReference type="PIRSR" id="PIRSR036289-50"/>
    </source>
</evidence>
<protein>
    <submittedName>
        <fullName evidence="9">Maltose phosphorylase</fullName>
    </submittedName>
</protein>
<dbReference type="GO" id="GO:0030246">
    <property type="term" value="F:carbohydrate binding"/>
    <property type="evidence" value="ECO:0007669"/>
    <property type="project" value="InterPro"/>
</dbReference>
<dbReference type="InterPro" id="IPR005195">
    <property type="entry name" value="Glyco_hydro_65_M"/>
</dbReference>
<dbReference type="InterPro" id="IPR011013">
    <property type="entry name" value="Gal_mutarotase_sf_dom"/>
</dbReference>
<keyword evidence="10" id="KW-1185">Reference proteome</keyword>
<comment type="caution">
    <text evidence="9">The sequence shown here is derived from an EMBL/GenBank/DDBJ whole genome shotgun (WGS) entry which is preliminary data.</text>
</comment>
<dbReference type="GO" id="GO:0005975">
    <property type="term" value="P:carbohydrate metabolic process"/>
    <property type="evidence" value="ECO:0007669"/>
    <property type="project" value="InterPro"/>
</dbReference>
<dbReference type="InterPro" id="IPR008928">
    <property type="entry name" value="6-hairpin_glycosidase_sf"/>
</dbReference>
<dbReference type="PIRSF" id="PIRSF036289">
    <property type="entry name" value="Glycosyl_hydrolase_malt_phosph"/>
    <property type="match status" value="1"/>
</dbReference>
<feature type="binding site" evidence="5">
    <location>
        <begin position="326"/>
        <end position="327"/>
    </location>
    <ligand>
        <name>substrate</name>
    </ligand>
</feature>
<dbReference type="Pfam" id="PF03636">
    <property type="entry name" value="Glyco_hydro_65N"/>
    <property type="match status" value="1"/>
</dbReference>
<dbReference type="RefSeq" id="WP_056979826.1">
    <property type="nucleotide sequence ID" value="NZ_AZDZ01000019.1"/>
</dbReference>
<dbReference type="EMBL" id="AZDZ01000019">
    <property type="protein sequence ID" value="KRK79216.1"/>
    <property type="molecule type" value="Genomic_DNA"/>
</dbReference>
<evidence type="ECO:0000259" key="7">
    <source>
        <dbReference type="Pfam" id="PF03633"/>
    </source>
</evidence>
<reference evidence="9 10" key="1">
    <citation type="journal article" date="2015" name="Genome Announc.">
        <title>Expanding the biotechnology potential of lactobacilli through comparative genomics of 213 strains and associated genera.</title>
        <authorList>
            <person name="Sun Z."/>
            <person name="Harris H.M."/>
            <person name="McCann A."/>
            <person name="Guo C."/>
            <person name="Argimon S."/>
            <person name="Zhang W."/>
            <person name="Yang X."/>
            <person name="Jeffery I.B."/>
            <person name="Cooney J.C."/>
            <person name="Kagawa T.F."/>
            <person name="Liu W."/>
            <person name="Song Y."/>
            <person name="Salvetti E."/>
            <person name="Wrobel A."/>
            <person name="Rasinkangas P."/>
            <person name="Parkhill J."/>
            <person name="Rea M.C."/>
            <person name="O'Sullivan O."/>
            <person name="Ritari J."/>
            <person name="Douillard F.P."/>
            <person name="Paul Ross R."/>
            <person name="Yang R."/>
            <person name="Briner A.E."/>
            <person name="Felis G.E."/>
            <person name="de Vos W.M."/>
            <person name="Barrangou R."/>
            <person name="Klaenhammer T.R."/>
            <person name="Caufield P.W."/>
            <person name="Cui Y."/>
            <person name="Zhang H."/>
            <person name="O'Toole P.W."/>
        </authorList>
    </citation>
    <scope>NUCLEOTIDE SEQUENCE [LARGE SCALE GENOMIC DNA]</scope>
    <source>
        <strain evidence="9 10">DSM 19682</strain>
    </source>
</reference>
<dbReference type="PATRIC" id="fig|1423775.4.peg.1612"/>
<dbReference type="Pfam" id="PF03632">
    <property type="entry name" value="Glyco_hydro_65m"/>
    <property type="match status" value="1"/>
</dbReference>
<evidence type="ECO:0000256" key="1">
    <source>
        <dbReference type="ARBA" id="ARBA00006768"/>
    </source>
</evidence>
<dbReference type="STRING" id="1423775.FD03_GL001581"/>
<feature type="domain" description="Glycoside hydrolase family 65 N-terminal" evidence="8">
    <location>
        <begin position="17"/>
        <end position="217"/>
    </location>
</feature>
<keyword evidence="3" id="KW-0808">Transferase</keyword>
<evidence type="ECO:0000256" key="2">
    <source>
        <dbReference type="ARBA" id="ARBA00022676"/>
    </source>
</evidence>
<dbReference type="PANTHER" id="PTHR11051">
    <property type="entry name" value="GLYCOSYL HYDROLASE-RELATED"/>
    <property type="match status" value="1"/>
</dbReference>
<dbReference type="GO" id="GO:0016757">
    <property type="term" value="F:glycosyltransferase activity"/>
    <property type="evidence" value="ECO:0007669"/>
    <property type="project" value="UniProtKB-KW"/>
</dbReference>
<dbReference type="AlphaFoldDB" id="A0A0R1K6X7"/>
<dbReference type="InterPro" id="IPR012341">
    <property type="entry name" value="6hp_glycosidase-like_sf"/>
</dbReference>
<sequence>MDSNKFILNLKDLQEKDAPFLETIFSIANGHFGVRASNPITDAENFDTLVNGFYEKSPIHYGESAYGYAKFNQTIVKVTNLRHIKVTNTDGIDFNRSELISMKLNMKNGTLTEDYHLFNTVNDEIRMEITSCISQHDRNWYSISYKFTPITYHGKLTISKTVLFDTTAKVLNSGDPRKSNISYPLSVYGERQKYNSYNCILATKQSNLTVPFTLRTANKQDQLINMIVDINDSPTVPYIIGIGDISKTGDVESLSKHSIKDINIDAQEFWANVWQNSEVTIDGAPRLNTALLYNIFQLNQSAGKDGKTSLAAKGLSGTGYEGHYFWDTETYALPYFSYTSPKIARRILKYRYSTLPQAKKRAAELGVKNGALFAWRTINGEEASAFFPAGTAQYHIDADIAYAVDLYWKSSGDFDFIEKYGFPIILETARFWASFGNWNGDKFEFWSVTGPDEYTALVNNNYYTNRMAKHNLALAKKYADMLVKIHDVDLTQYGTNIDEILNLNQISKSVYLPFDKEKEINAQDDSFLSKPLWPFDEVPKDNYPLLLHYHPLTIYRYQVAKQADAILAEYLFPDEISDEQLNREYDYYNAVTTHDSSLSKSIFGIIASRLGKPSVAFEAFQESAFTDLLNKHGNTEDGLHVANLGGSWLSIVSGFSGLKLYDDKISIENHVPEQIQGFTYHIMYKNSLLKITLNHDFSKVKLMNEIPAQVELCGTEVILNKDKAEIKIEK</sequence>
<proteinExistence type="inferred from homology"/>
<dbReference type="InterPro" id="IPR005194">
    <property type="entry name" value="Glyco_hydro_65_C"/>
</dbReference>
<evidence type="ECO:0000256" key="5">
    <source>
        <dbReference type="PIRSR" id="PIRSR036289-51"/>
    </source>
</evidence>
<evidence type="ECO:0000313" key="9">
    <source>
        <dbReference type="EMBL" id="KRK79216.1"/>
    </source>
</evidence>
<dbReference type="InterPro" id="IPR037018">
    <property type="entry name" value="GH65_N"/>
</dbReference>
<keyword evidence="2" id="KW-0328">Glycosyltransferase</keyword>
<name>A0A0R1K6X7_9LACO</name>
<dbReference type="Pfam" id="PF03633">
    <property type="entry name" value="Glyco_hydro_65C"/>
    <property type="match status" value="1"/>
</dbReference>
<evidence type="ECO:0000259" key="8">
    <source>
        <dbReference type="Pfam" id="PF03636"/>
    </source>
</evidence>
<dbReference type="Gene3D" id="2.60.420.10">
    <property type="entry name" value="Maltose phosphorylase, domain 3"/>
    <property type="match status" value="1"/>
</dbReference>
<dbReference type="GO" id="GO:0004553">
    <property type="term" value="F:hydrolase activity, hydrolyzing O-glycosyl compounds"/>
    <property type="evidence" value="ECO:0007669"/>
    <property type="project" value="TreeGrafter"/>
</dbReference>
<dbReference type="InterPro" id="IPR005196">
    <property type="entry name" value="Glyco_hydro_65_N"/>
</dbReference>
<organism evidence="9 10">
    <name type="scientific">Companilactobacillus nodensis DSM 19682 = JCM 14932 = NBRC 107160</name>
    <dbReference type="NCBI Taxonomy" id="1423775"/>
    <lineage>
        <taxon>Bacteria</taxon>
        <taxon>Bacillati</taxon>
        <taxon>Bacillota</taxon>
        <taxon>Bacilli</taxon>
        <taxon>Lactobacillales</taxon>
        <taxon>Lactobacillaceae</taxon>
        <taxon>Companilactobacillus</taxon>
    </lineage>
</organism>
<evidence type="ECO:0000256" key="3">
    <source>
        <dbReference type="ARBA" id="ARBA00022679"/>
    </source>
</evidence>
<feature type="binding site" evidence="5">
    <location>
        <begin position="561"/>
        <end position="562"/>
    </location>
    <ligand>
        <name>substrate</name>
    </ligand>
</feature>